<dbReference type="InterPro" id="IPR011992">
    <property type="entry name" value="EF-hand-dom_pair"/>
</dbReference>
<dbReference type="PANTHER" id="PTHR46824:SF2">
    <property type="entry name" value="CALCIUM-BINDING PROTEIN CML48-RELATED"/>
    <property type="match status" value="1"/>
</dbReference>
<proteinExistence type="predicted"/>
<feature type="domain" description="EF-hand" evidence="3">
    <location>
        <begin position="181"/>
        <end position="216"/>
    </location>
</feature>
<sequence>MEFSSSPSFNRNDNNNKAAYSPSAPPIPGPDEPHLAHPYQPSRAPNPQDYYYHHSTSSSSPPASAPYQYPGQYGSGGYGSGQQYGYGYPPPQQQQQQQQYYPGYNPPASFPPGTDPEVIRSFQMVDRDRSGFIEETELQQALSSNYQRFSLRTIRLLIFLFKNPSDSALRIGPKEFAALWSCLSQWRAIFERFDRDRSGKIDATELRDALHSIGYAVPNSVFQVLVSRYNEGNGRRVELNFDSFVECGMIVKGLTEKFKEKDPRYTGSATLSYDTFMTMILPFLVSY</sequence>
<gene>
    <name evidence="4" type="ORF">OLC1_LOCUS14292</name>
</gene>
<feature type="compositionally biased region" description="Low complexity" evidence="2">
    <location>
        <begin position="85"/>
        <end position="103"/>
    </location>
</feature>
<evidence type="ECO:0000259" key="3">
    <source>
        <dbReference type="PROSITE" id="PS50222"/>
    </source>
</evidence>
<dbReference type="CDD" id="cd16180">
    <property type="entry name" value="EFh_PEF_Group_I"/>
    <property type="match status" value="1"/>
</dbReference>
<dbReference type="Gene3D" id="1.10.238.10">
    <property type="entry name" value="EF-hand"/>
    <property type="match status" value="1"/>
</dbReference>
<keyword evidence="1" id="KW-0106">Calcium</keyword>
<keyword evidence="5" id="KW-1185">Reference proteome</keyword>
<dbReference type="SUPFAM" id="SSF47473">
    <property type="entry name" value="EF-hand"/>
    <property type="match status" value="1"/>
</dbReference>
<dbReference type="GO" id="GO:0005509">
    <property type="term" value="F:calcium ion binding"/>
    <property type="evidence" value="ECO:0007669"/>
    <property type="project" value="InterPro"/>
</dbReference>
<evidence type="ECO:0000313" key="5">
    <source>
        <dbReference type="Proteomes" id="UP001161247"/>
    </source>
</evidence>
<dbReference type="InterPro" id="IPR044590">
    <property type="entry name" value="CML48/49/50"/>
</dbReference>
<dbReference type="SMART" id="SM00054">
    <property type="entry name" value="EFh"/>
    <property type="match status" value="2"/>
</dbReference>
<feature type="compositionally biased region" description="Polar residues" evidence="2">
    <location>
        <begin position="1"/>
        <end position="18"/>
    </location>
</feature>
<feature type="region of interest" description="Disordered" evidence="2">
    <location>
        <begin position="1"/>
        <end position="115"/>
    </location>
</feature>
<dbReference type="Pfam" id="PF13202">
    <property type="entry name" value="EF-hand_5"/>
    <property type="match status" value="1"/>
</dbReference>
<accession>A0AAV1DFC9</accession>
<dbReference type="PROSITE" id="PS50222">
    <property type="entry name" value="EF_HAND_2"/>
    <property type="match status" value="2"/>
</dbReference>
<feature type="compositionally biased region" description="Gly residues" evidence="2">
    <location>
        <begin position="73"/>
        <end position="84"/>
    </location>
</feature>
<dbReference type="InterPro" id="IPR018247">
    <property type="entry name" value="EF_Hand_1_Ca_BS"/>
</dbReference>
<dbReference type="AlphaFoldDB" id="A0AAV1DFC9"/>
<feature type="compositionally biased region" description="Pro residues" evidence="2">
    <location>
        <begin position="104"/>
        <end position="114"/>
    </location>
</feature>
<reference evidence="4" key="1">
    <citation type="submission" date="2023-03" db="EMBL/GenBank/DDBJ databases">
        <authorList>
            <person name="Julca I."/>
        </authorList>
    </citation>
    <scope>NUCLEOTIDE SEQUENCE</scope>
</reference>
<dbReference type="EMBL" id="OX459122">
    <property type="protein sequence ID" value="CAI9105643.1"/>
    <property type="molecule type" value="Genomic_DNA"/>
</dbReference>
<dbReference type="Proteomes" id="UP001161247">
    <property type="component" value="Chromosome 5"/>
</dbReference>
<evidence type="ECO:0000256" key="2">
    <source>
        <dbReference type="SAM" id="MobiDB-lite"/>
    </source>
</evidence>
<dbReference type="Pfam" id="PF13405">
    <property type="entry name" value="EF-hand_6"/>
    <property type="match status" value="1"/>
</dbReference>
<protein>
    <submittedName>
        <fullName evidence="4">OLC1v1004617C7</fullName>
    </submittedName>
</protein>
<dbReference type="PANTHER" id="PTHR46824">
    <property type="entry name" value="CALCIUM-BINDING PROTEIN CML48-RELATED"/>
    <property type="match status" value="1"/>
</dbReference>
<feature type="domain" description="EF-hand" evidence="3">
    <location>
        <begin position="113"/>
        <end position="148"/>
    </location>
</feature>
<name>A0AAV1DFC9_OLDCO</name>
<dbReference type="PROSITE" id="PS00018">
    <property type="entry name" value="EF_HAND_1"/>
    <property type="match status" value="2"/>
</dbReference>
<evidence type="ECO:0000313" key="4">
    <source>
        <dbReference type="EMBL" id="CAI9105643.1"/>
    </source>
</evidence>
<evidence type="ECO:0000256" key="1">
    <source>
        <dbReference type="ARBA" id="ARBA00022837"/>
    </source>
</evidence>
<feature type="compositionally biased region" description="Low complexity" evidence="2">
    <location>
        <begin position="53"/>
        <end position="72"/>
    </location>
</feature>
<dbReference type="InterPro" id="IPR002048">
    <property type="entry name" value="EF_hand_dom"/>
</dbReference>
<organism evidence="4 5">
    <name type="scientific">Oldenlandia corymbosa var. corymbosa</name>
    <dbReference type="NCBI Taxonomy" id="529605"/>
    <lineage>
        <taxon>Eukaryota</taxon>
        <taxon>Viridiplantae</taxon>
        <taxon>Streptophyta</taxon>
        <taxon>Embryophyta</taxon>
        <taxon>Tracheophyta</taxon>
        <taxon>Spermatophyta</taxon>
        <taxon>Magnoliopsida</taxon>
        <taxon>eudicotyledons</taxon>
        <taxon>Gunneridae</taxon>
        <taxon>Pentapetalae</taxon>
        <taxon>asterids</taxon>
        <taxon>lamiids</taxon>
        <taxon>Gentianales</taxon>
        <taxon>Rubiaceae</taxon>
        <taxon>Rubioideae</taxon>
        <taxon>Spermacoceae</taxon>
        <taxon>Hedyotis-Oldenlandia complex</taxon>
        <taxon>Oldenlandia</taxon>
    </lineage>
</organism>